<reference evidence="2 3" key="1">
    <citation type="journal article" date="2019" name="Int. J. Syst. Evol. Microbiol.">
        <title>The Global Catalogue of Microorganisms (GCM) 10K type strain sequencing project: providing services to taxonomists for standard genome sequencing and annotation.</title>
        <authorList>
            <consortium name="The Broad Institute Genomics Platform"/>
            <consortium name="The Broad Institute Genome Sequencing Center for Infectious Disease"/>
            <person name="Wu L."/>
            <person name="Ma J."/>
        </authorList>
    </citation>
    <scope>NUCLEOTIDE SEQUENCE [LARGE SCALE GENOMIC DNA]</scope>
    <source>
        <strain evidence="2 3">JCM 11896</strain>
    </source>
</reference>
<gene>
    <name evidence="2" type="ORF">GCM10009613_09290</name>
</gene>
<keyword evidence="3" id="KW-1185">Reference proteome</keyword>
<dbReference type="EMBL" id="BAAAJK010000004">
    <property type="protein sequence ID" value="GAA1382110.1"/>
    <property type="molecule type" value="Genomic_DNA"/>
</dbReference>
<organism evidence="2 3">
    <name type="scientific">Pseudonocardia kongjuensis</name>
    <dbReference type="NCBI Taxonomy" id="102227"/>
    <lineage>
        <taxon>Bacteria</taxon>
        <taxon>Bacillati</taxon>
        <taxon>Actinomycetota</taxon>
        <taxon>Actinomycetes</taxon>
        <taxon>Pseudonocardiales</taxon>
        <taxon>Pseudonocardiaceae</taxon>
        <taxon>Pseudonocardia</taxon>
    </lineage>
</organism>
<dbReference type="Proteomes" id="UP001501414">
    <property type="component" value="Unassembled WGS sequence"/>
</dbReference>
<proteinExistence type="predicted"/>
<dbReference type="Gene3D" id="3.40.50.720">
    <property type="entry name" value="NAD(P)-binding Rossmann-like Domain"/>
    <property type="match status" value="1"/>
</dbReference>
<sequence length="299" mass="32300">MRVMVFGGSGFIGRRLTHALQQHGADVVVADIAAPPGAPSGEFVRCDLRRFDDVVSALVSARPARVVNLAYMLGFDHPPHVALALNVLGMDNLFEAARLLELERVVFGSSFVVSGRQERFGERAVTEDDETPGLAHQYAVHKVFNENQARDYREKHGTPIIAVRPANVTGHDKSFGTIDHVRCVTGPARGEAVRFPYADAMRCLVHVDDVAEAFARVTLADAPEHPVYNIGGDAIGMGGLAGIVRELVPGADISFEHETGAAAGSTTYLVDNSRFVKEFGFAPRSARDSVVSILDALRR</sequence>
<accession>A0ABN1XHS3</accession>
<dbReference type="PANTHER" id="PTHR43245">
    <property type="entry name" value="BIFUNCTIONAL POLYMYXIN RESISTANCE PROTEIN ARNA"/>
    <property type="match status" value="1"/>
</dbReference>
<dbReference type="InterPro" id="IPR001509">
    <property type="entry name" value="Epimerase_deHydtase"/>
</dbReference>
<comment type="caution">
    <text evidence="2">The sequence shown here is derived from an EMBL/GenBank/DDBJ whole genome shotgun (WGS) entry which is preliminary data.</text>
</comment>
<dbReference type="SUPFAM" id="SSF51735">
    <property type="entry name" value="NAD(P)-binding Rossmann-fold domains"/>
    <property type="match status" value="1"/>
</dbReference>
<dbReference type="InterPro" id="IPR050177">
    <property type="entry name" value="Lipid_A_modif_metabolic_enz"/>
</dbReference>
<dbReference type="CDD" id="cd08946">
    <property type="entry name" value="SDR_e"/>
    <property type="match status" value="1"/>
</dbReference>
<protein>
    <submittedName>
        <fullName evidence="2">NAD-dependent epimerase/dehydratase family protein</fullName>
    </submittedName>
</protein>
<name>A0ABN1XHS3_9PSEU</name>
<feature type="domain" description="NAD-dependent epimerase/dehydratase" evidence="1">
    <location>
        <begin position="3"/>
        <end position="231"/>
    </location>
</feature>
<evidence type="ECO:0000313" key="2">
    <source>
        <dbReference type="EMBL" id="GAA1382110.1"/>
    </source>
</evidence>
<evidence type="ECO:0000259" key="1">
    <source>
        <dbReference type="Pfam" id="PF01370"/>
    </source>
</evidence>
<dbReference type="Pfam" id="PF01370">
    <property type="entry name" value="Epimerase"/>
    <property type="match status" value="1"/>
</dbReference>
<evidence type="ECO:0000313" key="3">
    <source>
        <dbReference type="Proteomes" id="UP001501414"/>
    </source>
</evidence>
<dbReference type="InterPro" id="IPR036291">
    <property type="entry name" value="NAD(P)-bd_dom_sf"/>
</dbReference>